<dbReference type="HOGENOM" id="CLU_070810_0_0_12"/>
<name>H9UKN8_SPIAZ</name>
<evidence type="ECO:0000313" key="5">
    <source>
        <dbReference type="Proteomes" id="UP000007383"/>
    </source>
</evidence>
<dbReference type="eggNOG" id="COG1463">
    <property type="taxonomic scope" value="Bacteria"/>
</dbReference>
<protein>
    <submittedName>
        <fullName evidence="4">ABC-type transport system involved in resistance to organic solvents, periplasmic component</fullName>
    </submittedName>
</protein>
<keyword evidence="2" id="KW-0812">Transmembrane</keyword>
<evidence type="ECO:0000256" key="1">
    <source>
        <dbReference type="SAM" id="MobiDB-lite"/>
    </source>
</evidence>
<feature type="compositionally biased region" description="Basic and acidic residues" evidence="1">
    <location>
        <begin position="315"/>
        <end position="333"/>
    </location>
</feature>
<dbReference type="PANTHER" id="PTHR33371">
    <property type="entry name" value="INTERMEMBRANE PHOSPHOLIPID TRANSPORT SYSTEM BINDING PROTEIN MLAD-RELATED"/>
    <property type="match status" value="1"/>
</dbReference>
<dbReference type="Pfam" id="PF02470">
    <property type="entry name" value="MlaD"/>
    <property type="match status" value="1"/>
</dbReference>
<sequence length="333" mass="36669">MRFRLRHADKFVGLFFLVSLVFIITALIVIGSNQRWFASEYEYHTRFLSAVGLSRNLPVRLSGFEIGKVIRYELNQDNQVDVTFVVYDTYRDRIHPGSVVELKSNPLGLSGELALYPGVQRDRILDEGSFIPRVNSPEGRDLVLSKQVVLPASTDPIAAILDNVEPLLRDLQTTVSSVNRTLTSVERMADQVDRALAGSGDGPVAEILANLAAVTASFESLAQDLETPDGIVRRIVGAEGSLATLLDDDNELYNSILRSLLSVEGVLDNAMQLSAGLERSSPQLGVLLIEIQAAIDEARMVMEGVRNNPLLRGGIDSERRGREQEAGYRDAEF</sequence>
<evidence type="ECO:0000256" key="2">
    <source>
        <dbReference type="SAM" id="Phobius"/>
    </source>
</evidence>
<dbReference type="AlphaFoldDB" id="H9UKN8"/>
<dbReference type="PANTHER" id="PTHR33371:SF4">
    <property type="entry name" value="INTERMEMBRANE PHOSPHOLIPID TRANSPORT SYSTEM BINDING PROTEIN MLAD"/>
    <property type="match status" value="1"/>
</dbReference>
<dbReference type="PATRIC" id="fig|889378.3.peg.2018"/>
<dbReference type="InterPro" id="IPR003399">
    <property type="entry name" value="Mce/MlaD"/>
</dbReference>
<dbReference type="RefSeq" id="WP_014456064.1">
    <property type="nucleotide sequence ID" value="NC_017098.1"/>
</dbReference>
<keyword evidence="2" id="KW-0472">Membrane</keyword>
<accession>H9UKN8</accession>
<gene>
    <name evidence="4" type="ordered locus">Spiaf_2032</name>
</gene>
<proteinExistence type="predicted"/>
<dbReference type="InterPro" id="IPR052336">
    <property type="entry name" value="MlaD_Phospholipid_Transporter"/>
</dbReference>
<dbReference type="Proteomes" id="UP000007383">
    <property type="component" value="Chromosome"/>
</dbReference>
<keyword evidence="5" id="KW-1185">Reference proteome</keyword>
<feature type="transmembrane region" description="Helical" evidence="2">
    <location>
        <begin position="12"/>
        <end position="31"/>
    </location>
</feature>
<organism evidence="4 5">
    <name type="scientific">Spirochaeta africana (strain ATCC 700263 / DSM 8902 / Z-7692)</name>
    <dbReference type="NCBI Taxonomy" id="889378"/>
    <lineage>
        <taxon>Bacteria</taxon>
        <taxon>Pseudomonadati</taxon>
        <taxon>Spirochaetota</taxon>
        <taxon>Spirochaetia</taxon>
        <taxon>Spirochaetales</taxon>
        <taxon>Spirochaetaceae</taxon>
        <taxon>Spirochaeta</taxon>
    </lineage>
</organism>
<feature type="region of interest" description="Disordered" evidence="1">
    <location>
        <begin position="313"/>
        <end position="333"/>
    </location>
</feature>
<reference evidence="5" key="1">
    <citation type="journal article" date="2013" name="Stand. Genomic Sci.">
        <title>Complete genome sequence of the halophilic bacterium Spirochaeta africana type strain (Z-7692(T)) from the alkaline Lake Magadi in the East African Rift.</title>
        <authorList>
            <person name="Liolos K."/>
            <person name="Abt B."/>
            <person name="Scheuner C."/>
            <person name="Teshima H."/>
            <person name="Held B."/>
            <person name="Lapidus A."/>
            <person name="Nolan M."/>
            <person name="Lucas S."/>
            <person name="Deshpande S."/>
            <person name="Cheng J.F."/>
            <person name="Tapia R."/>
            <person name="Goodwin L.A."/>
            <person name="Pitluck S."/>
            <person name="Pagani I."/>
            <person name="Ivanova N."/>
            <person name="Mavromatis K."/>
            <person name="Mikhailova N."/>
            <person name="Huntemann M."/>
            <person name="Pati A."/>
            <person name="Chen A."/>
            <person name="Palaniappan K."/>
            <person name="Land M."/>
            <person name="Rohde M."/>
            <person name="Tindall B.J."/>
            <person name="Detter J.C."/>
            <person name="Goker M."/>
            <person name="Bristow J."/>
            <person name="Eisen J.A."/>
            <person name="Markowitz V."/>
            <person name="Hugenholtz P."/>
            <person name="Woyke T."/>
            <person name="Klenk H.P."/>
            <person name="Kyrpides N.C."/>
        </authorList>
    </citation>
    <scope>NUCLEOTIDE SEQUENCE</scope>
    <source>
        <strain evidence="5">ATCC 700263 / DSM 8902 / Z-7692</strain>
    </source>
</reference>
<dbReference type="STRING" id="889378.Spiaf_2032"/>
<dbReference type="OrthoDB" id="367343at2"/>
<dbReference type="EMBL" id="CP003282">
    <property type="protein sequence ID" value="AFG38081.1"/>
    <property type="molecule type" value="Genomic_DNA"/>
</dbReference>
<feature type="domain" description="Mce/MlaD" evidence="3">
    <location>
        <begin position="40"/>
        <end position="107"/>
    </location>
</feature>
<evidence type="ECO:0000313" key="4">
    <source>
        <dbReference type="EMBL" id="AFG38081.1"/>
    </source>
</evidence>
<dbReference type="KEGG" id="sfc:Spiaf_2032"/>
<keyword evidence="2" id="KW-1133">Transmembrane helix</keyword>
<evidence type="ECO:0000259" key="3">
    <source>
        <dbReference type="Pfam" id="PF02470"/>
    </source>
</evidence>